<feature type="non-terminal residue" evidence="2">
    <location>
        <position position="1"/>
    </location>
</feature>
<dbReference type="InterPro" id="IPR022385">
    <property type="entry name" value="Rhs_assc_core"/>
</dbReference>
<dbReference type="PANTHER" id="PTHR32305:SF15">
    <property type="entry name" value="PROTEIN RHSA-RELATED"/>
    <property type="match status" value="1"/>
</dbReference>
<protein>
    <submittedName>
        <fullName evidence="2">RHS repeat-associated core domain-containing protein</fullName>
    </submittedName>
</protein>
<comment type="caution">
    <text evidence="2">The sequence shown here is derived from an EMBL/GenBank/DDBJ whole genome shotgun (WGS) entry which is preliminary data.</text>
</comment>
<dbReference type="EMBL" id="VEVQ02000010">
    <property type="protein sequence ID" value="NHN26937.1"/>
    <property type="molecule type" value="Genomic_DNA"/>
</dbReference>
<evidence type="ECO:0000313" key="3">
    <source>
        <dbReference type="Proteomes" id="UP000817854"/>
    </source>
</evidence>
<reference evidence="3" key="1">
    <citation type="submission" date="2019-05" db="EMBL/GenBank/DDBJ databases">
        <title>Flavobacterium profundi sp. nov., isolated from a deep-sea seamount.</title>
        <authorList>
            <person name="Zhang D.-C."/>
        </authorList>
    </citation>
    <scope>NUCLEOTIDE SEQUENCE [LARGE SCALE GENOMIC DNA]</scope>
    <source>
        <strain evidence="3">EC11</strain>
    </source>
</reference>
<evidence type="ECO:0000256" key="1">
    <source>
        <dbReference type="SAM" id="Coils"/>
    </source>
</evidence>
<feature type="coiled-coil region" evidence="1">
    <location>
        <begin position="126"/>
        <end position="192"/>
    </location>
</feature>
<dbReference type="Gene3D" id="2.180.10.10">
    <property type="entry name" value="RHS repeat-associated core"/>
    <property type="match status" value="1"/>
</dbReference>
<evidence type="ECO:0000313" key="2">
    <source>
        <dbReference type="EMBL" id="NHN26937.1"/>
    </source>
</evidence>
<proteinExistence type="predicted"/>
<reference evidence="2 3" key="3">
    <citation type="submission" date="2020-02" db="EMBL/GenBank/DDBJ databases">
        <title>Flavobacterium profundi sp. nov., isolated from a deep-sea seamount.</title>
        <authorList>
            <person name="Zhang D.-C."/>
        </authorList>
    </citation>
    <scope>NUCLEOTIDE SEQUENCE [LARGE SCALE GENOMIC DNA]</scope>
    <source>
        <strain evidence="2 3">EC11</strain>
    </source>
</reference>
<dbReference type="RefSeq" id="WP_140963256.1">
    <property type="nucleotide sequence ID" value="NZ_VEVQ02000010.1"/>
</dbReference>
<dbReference type="PANTHER" id="PTHR32305">
    <property type="match status" value="1"/>
</dbReference>
<name>A0ABX0IVY9_9FLAO</name>
<keyword evidence="3" id="KW-1185">Reference proteome</keyword>
<sequence>HMQECFTQIGRDGSPQTFCNDYYTSPILEENHYYPFGLKHSGYNANNSQPNYNYKYNGKELQTELGLNMYDYGARNYDPALGRWMNIDNLAEKFITYSPYHYAGNNPVSNIDVDGNEFTEAMQEWIDKLTAKINSMQDSNNESIENAKKTIASGKYGWLQSEKSLTKKIKRLSKQNEELNTVSKEITELENSTQVYDLVYDSGGTQRDFATGTSSTKNYTTFNFANGNVEISISSGTSIGLFAHELKHAYQFEKGEFSVGKRIPNVLYTNLFYDKQDEIIAYNRGALFGESFNGTLNSAYDRLPNGPYDFRNTSLINSKINNPSELQKIARGYIQAFRVNGQTYYYGKKINNR</sequence>
<dbReference type="Proteomes" id="UP000817854">
    <property type="component" value="Unassembled WGS sequence"/>
</dbReference>
<accession>A0ABX0IVY9</accession>
<dbReference type="InterPro" id="IPR050708">
    <property type="entry name" value="T6SS_VgrG/RHS"/>
</dbReference>
<reference evidence="2 3" key="2">
    <citation type="submission" date="2019-05" db="EMBL/GenBank/DDBJ databases">
        <authorList>
            <person name="Lianzixin W."/>
        </authorList>
    </citation>
    <scope>NUCLEOTIDE SEQUENCE [LARGE SCALE GENOMIC DNA]</scope>
    <source>
        <strain evidence="2 3">EC11</strain>
    </source>
</reference>
<gene>
    <name evidence="2" type="ORF">FIA58_014730</name>
</gene>
<organism evidence="2 3">
    <name type="scientific">Flavobacterium jejuense</name>
    <dbReference type="NCBI Taxonomy" id="1544455"/>
    <lineage>
        <taxon>Bacteria</taxon>
        <taxon>Pseudomonadati</taxon>
        <taxon>Bacteroidota</taxon>
        <taxon>Flavobacteriia</taxon>
        <taxon>Flavobacteriales</taxon>
        <taxon>Flavobacteriaceae</taxon>
        <taxon>Flavobacterium</taxon>
    </lineage>
</organism>
<keyword evidence="1" id="KW-0175">Coiled coil</keyword>
<dbReference type="NCBIfam" id="TIGR03696">
    <property type="entry name" value="Rhs_assc_core"/>
    <property type="match status" value="1"/>
</dbReference>